<evidence type="ECO:0000256" key="1">
    <source>
        <dbReference type="ARBA" id="ARBA00010641"/>
    </source>
</evidence>
<keyword evidence="4" id="KW-0804">Transcription</keyword>
<dbReference type="GO" id="GO:0006352">
    <property type="term" value="P:DNA-templated transcription initiation"/>
    <property type="evidence" value="ECO:0007669"/>
    <property type="project" value="InterPro"/>
</dbReference>
<evidence type="ECO:0000313" key="7">
    <source>
        <dbReference type="EMBL" id="AKD54447.1"/>
    </source>
</evidence>
<dbReference type="InterPro" id="IPR014284">
    <property type="entry name" value="RNA_pol_sigma-70_dom"/>
</dbReference>
<dbReference type="InterPro" id="IPR013324">
    <property type="entry name" value="RNA_pol_sigma_r3/r4-like"/>
</dbReference>
<dbReference type="InterPro" id="IPR013249">
    <property type="entry name" value="RNA_pol_sigma70_r4_t2"/>
</dbReference>
<accession>A0A0E3V5T9</accession>
<organism evidence="7 8">
    <name type="scientific">Spirosoma radiotolerans</name>
    <dbReference type="NCBI Taxonomy" id="1379870"/>
    <lineage>
        <taxon>Bacteria</taxon>
        <taxon>Pseudomonadati</taxon>
        <taxon>Bacteroidota</taxon>
        <taxon>Cytophagia</taxon>
        <taxon>Cytophagales</taxon>
        <taxon>Cytophagaceae</taxon>
        <taxon>Spirosoma</taxon>
    </lineage>
</organism>
<dbReference type="Gene3D" id="1.10.10.10">
    <property type="entry name" value="Winged helix-like DNA-binding domain superfamily/Winged helix DNA-binding domain"/>
    <property type="match status" value="1"/>
</dbReference>
<keyword evidence="8" id="KW-1185">Reference proteome</keyword>
<dbReference type="GO" id="GO:0003677">
    <property type="term" value="F:DNA binding"/>
    <property type="evidence" value="ECO:0007669"/>
    <property type="project" value="InterPro"/>
</dbReference>
<reference evidence="7 8" key="1">
    <citation type="journal article" date="2014" name="Curr. Microbiol.">
        <title>Spirosoma radiotolerans sp. nov., a gamma-radiation-resistant bacterium isolated from gamma ray-irradiated soil.</title>
        <authorList>
            <person name="Lee J.J."/>
            <person name="Srinivasan S."/>
            <person name="Lim S."/>
            <person name="Joe M."/>
            <person name="Im S."/>
            <person name="Bae S.I."/>
            <person name="Park K.R."/>
            <person name="Han J.H."/>
            <person name="Park S.H."/>
            <person name="Joo B.M."/>
            <person name="Park S.J."/>
            <person name="Kim M.K."/>
        </authorList>
    </citation>
    <scope>NUCLEOTIDE SEQUENCE [LARGE SCALE GENOMIC DNA]</scope>
    <source>
        <strain evidence="7 8">DG5A</strain>
    </source>
</reference>
<dbReference type="InterPro" id="IPR007627">
    <property type="entry name" value="RNA_pol_sigma70_r2"/>
</dbReference>
<dbReference type="InterPro" id="IPR039425">
    <property type="entry name" value="RNA_pol_sigma-70-like"/>
</dbReference>
<feature type="domain" description="RNA polymerase sigma-70 region 2" evidence="5">
    <location>
        <begin position="30"/>
        <end position="96"/>
    </location>
</feature>
<dbReference type="InterPro" id="IPR036388">
    <property type="entry name" value="WH-like_DNA-bd_sf"/>
</dbReference>
<proteinExistence type="inferred from homology"/>
<evidence type="ECO:0000256" key="3">
    <source>
        <dbReference type="ARBA" id="ARBA00023082"/>
    </source>
</evidence>
<dbReference type="PANTHER" id="PTHR43133">
    <property type="entry name" value="RNA POLYMERASE ECF-TYPE SIGMA FACTO"/>
    <property type="match status" value="1"/>
</dbReference>
<dbReference type="SUPFAM" id="SSF88946">
    <property type="entry name" value="Sigma2 domain of RNA polymerase sigma factors"/>
    <property type="match status" value="1"/>
</dbReference>
<dbReference type="HOGENOM" id="CLU_047691_4_2_10"/>
<sequence length="199" mass="23153">MARSRSQTGPDDETLWNQFRGGDENAFARLYQNYVQTLYHYCAHFATDRALIKDCIHDLFVELWKHRTTIGPTTSVRFYLMASIKRKLVRHLTAEQKLVSQDDMINGRRVGDTLPGADPSHENLLIAHEEDSYMTDCLHQALDKLPRRQREAVHLRYFQNMSNEEISSLMEINIQSVYNLIFGAMSNLKRYVTLENVSL</sequence>
<dbReference type="OrthoDB" id="9150024at2"/>
<evidence type="ECO:0000313" key="8">
    <source>
        <dbReference type="Proteomes" id="UP000033054"/>
    </source>
</evidence>
<dbReference type="PATRIC" id="fig|1379870.5.peg.1192"/>
<keyword evidence="3" id="KW-0731">Sigma factor</keyword>
<dbReference type="CDD" id="cd06171">
    <property type="entry name" value="Sigma70_r4"/>
    <property type="match status" value="1"/>
</dbReference>
<dbReference type="NCBIfam" id="TIGR02937">
    <property type="entry name" value="sigma70-ECF"/>
    <property type="match status" value="1"/>
</dbReference>
<name>A0A0E3V5T9_9BACT</name>
<dbReference type="Pfam" id="PF04542">
    <property type="entry name" value="Sigma70_r2"/>
    <property type="match status" value="1"/>
</dbReference>
<dbReference type="AlphaFoldDB" id="A0A0E3V5T9"/>
<evidence type="ECO:0000259" key="5">
    <source>
        <dbReference type="Pfam" id="PF04542"/>
    </source>
</evidence>
<dbReference type="GO" id="GO:0016987">
    <property type="term" value="F:sigma factor activity"/>
    <property type="evidence" value="ECO:0007669"/>
    <property type="project" value="UniProtKB-KW"/>
</dbReference>
<comment type="similarity">
    <text evidence="1">Belongs to the sigma-70 factor family. ECF subfamily.</text>
</comment>
<evidence type="ECO:0000259" key="6">
    <source>
        <dbReference type="Pfam" id="PF08281"/>
    </source>
</evidence>
<keyword evidence="2" id="KW-0805">Transcription regulation</keyword>
<dbReference type="Proteomes" id="UP000033054">
    <property type="component" value="Chromosome"/>
</dbReference>
<dbReference type="PANTHER" id="PTHR43133:SF46">
    <property type="entry name" value="RNA POLYMERASE SIGMA-70 FACTOR ECF SUBFAMILY"/>
    <property type="match status" value="1"/>
</dbReference>
<gene>
    <name evidence="7" type="ORF">SD10_05495</name>
</gene>
<dbReference type="InterPro" id="IPR013325">
    <property type="entry name" value="RNA_pol_sigma_r2"/>
</dbReference>
<evidence type="ECO:0000256" key="4">
    <source>
        <dbReference type="ARBA" id="ARBA00023163"/>
    </source>
</evidence>
<protein>
    <submittedName>
        <fullName evidence="7">RNA polymerase subunit sigma-24</fullName>
    </submittedName>
</protein>
<dbReference type="EMBL" id="CP010429">
    <property type="protein sequence ID" value="AKD54447.1"/>
    <property type="molecule type" value="Genomic_DNA"/>
</dbReference>
<dbReference type="KEGG" id="srd:SD10_05495"/>
<dbReference type="STRING" id="1379870.SD10_05495"/>
<feature type="domain" description="RNA polymerase sigma factor 70 region 4 type 2" evidence="6">
    <location>
        <begin position="136"/>
        <end position="186"/>
    </location>
</feature>
<dbReference type="SUPFAM" id="SSF88659">
    <property type="entry name" value="Sigma3 and sigma4 domains of RNA polymerase sigma factors"/>
    <property type="match status" value="1"/>
</dbReference>
<evidence type="ECO:0000256" key="2">
    <source>
        <dbReference type="ARBA" id="ARBA00023015"/>
    </source>
</evidence>
<dbReference type="RefSeq" id="WP_046376044.1">
    <property type="nucleotide sequence ID" value="NZ_CP010429.1"/>
</dbReference>
<dbReference type="Gene3D" id="1.10.1740.10">
    <property type="match status" value="1"/>
</dbReference>
<dbReference type="Pfam" id="PF08281">
    <property type="entry name" value="Sigma70_r4_2"/>
    <property type="match status" value="1"/>
</dbReference>